<sequence>MDEGWYRLLSVLTGFMGFWQGPMAIFYRLTQDDTGTPMRAANYLGSPWCYIVAVAVAAVCTALLAVLDKGRKKALARDEPSADRSVSAR</sequence>
<keyword evidence="1" id="KW-0472">Membrane</keyword>
<protein>
    <submittedName>
        <fullName evidence="2">Uncharacterized protein</fullName>
    </submittedName>
</protein>
<evidence type="ECO:0000313" key="3">
    <source>
        <dbReference type="Proteomes" id="UP000037982"/>
    </source>
</evidence>
<comment type="caution">
    <text evidence="2">The sequence shown here is derived from an EMBL/GenBank/DDBJ whole genome shotgun (WGS) entry which is preliminary data.</text>
</comment>
<keyword evidence="1" id="KW-1133">Transmembrane helix</keyword>
<evidence type="ECO:0000313" key="2">
    <source>
        <dbReference type="EMBL" id="KPC66931.1"/>
    </source>
</evidence>
<gene>
    <name evidence="2" type="ORF">ADL29_01730</name>
</gene>
<dbReference type="Proteomes" id="UP000037982">
    <property type="component" value="Unassembled WGS sequence"/>
</dbReference>
<name>A0A0N0H495_9ACTN</name>
<feature type="transmembrane region" description="Helical" evidence="1">
    <location>
        <begin position="47"/>
        <end position="67"/>
    </location>
</feature>
<dbReference type="PATRIC" id="fig|66876.3.peg.370"/>
<keyword evidence="3" id="KW-1185">Reference proteome</keyword>
<dbReference type="EMBL" id="LGKG01000001">
    <property type="protein sequence ID" value="KPC66931.1"/>
    <property type="molecule type" value="Genomic_DNA"/>
</dbReference>
<keyword evidence="1" id="KW-0812">Transmembrane</keyword>
<dbReference type="AlphaFoldDB" id="A0A0N0H495"/>
<evidence type="ECO:0000256" key="1">
    <source>
        <dbReference type="SAM" id="Phobius"/>
    </source>
</evidence>
<proteinExistence type="predicted"/>
<organism evidence="2 3">
    <name type="scientific">Streptomyces chattanoogensis</name>
    <dbReference type="NCBI Taxonomy" id="66876"/>
    <lineage>
        <taxon>Bacteria</taxon>
        <taxon>Bacillati</taxon>
        <taxon>Actinomycetota</taxon>
        <taxon>Actinomycetes</taxon>
        <taxon>Kitasatosporales</taxon>
        <taxon>Streptomycetaceae</taxon>
        <taxon>Streptomyces</taxon>
    </lineage>
</organism>
<dbReference type="RefSeq" id="WP_053921998.1">
    <property type="nucleotide sequence ID" value="NZ_LGKG01000001.1"/>
</dbReference>
<feature type="transmembrane region" description="Helical" evidence="1">
    <location>
        <begin position="7"/>
        <end position="27"/>
    </location>
</feature>
<accession>A0A0N0H495</accession>
<reference evidence="3" key="1">
    <citation type="submission" date="2015-07" db="EMBL/GenBank/DDBJ databases">
        <authorList>
            <person name="Ju K.-S."/>
            <person name="Doroghazi J.R."/>
            <person name="Metcalf W.W."/>
        </authorList>
    </citation>
    <scope>NUCLEOTIDE SEQUENCE [LARGE SCALE GENOMIC DNA]</scope>
    <source>
        <strain evidence="3">NRRL ISP-5002</strain>
    </source>
</reference>